<sequence>MPAFDHPGAEWRRVSPKYVILELLGDLIFTVIFAAVAVFLAVFIEAPVIAWVWPAALSVGFVVSGIFAARRAKAIGYQLRDDDLLFRKGLLFSRLVAVPYGRMQLVDVQRGPIARALGLASLKMVTAAAVTGVQIPGLPADEAERLRDHLIAVAETRRAGL</sequence>
<keyword evidence="1" id="KW-1133">Transmembrane helix</keyword>
<accession>A0A6H9WGW9</accession>
<feature type="transmembrane region" description="Helical" evidence="1">
    <location>
        <begin position="50"/>
        <end position="69"/>
    </location>
</feature>
<dbReference type="Proteomes" id="UP000431744">
    <property type="component" value="Unassembled WGS sequence"/>
</dbReference>
<proteinExistence type="predicted"/>
<dbReference type="EMBL" id="WBJY01000002">
    <property type="protein sequence ID" value="KAB1648274.1"/>
    <property type="molecule type" value="Genomic_DNA"/>
</dbReference>
<protein>
    <submittedName>
        <fullName evidence="3">PH domain-containing protein</fullName>
    </submittedName>
</protein>
<keyword evidence="1" id="KW-0812">Transmembrane</keyword>
<dbReference type="RefSeq" id="WP_158029469.1">
    <property type="nucleotide sequence ID" value="NZ_BMHG01000001.1"/>
</dbReference>
<evidence type="ECO:0000259" key="2">
    <source>
        <dbReference type="Pfam" id="PF03703"/>
    </source>
</evidence>
<feature type="domain" description="YdbS-like PH" evidence="2">
    <location>
        <begin position="73"/>
        <end position="150"/>
    </location>
</feature>
<reference evidence="3 4" key="1">
    <citation type="submission" date="2019-09" db="EMBL/GenBank/DDBJ databases">
        <title>Phylogeny of genus Pseudoclavibacter and closely related genus.</title>
        <authorList>
            <person name="Li Y."/>
        </authorList>
    </citation>
    <scope>NUCLEOTIDE SEQUENCE [LARGE SCALE GENOMIC DNA]</scope>
    <source>
        <strain evidence="3 4">EGI 60007</strain>
    </source>
</reference>
<evidence type="ECO:0000256" key="1">
    <source>
        <dbReference type="SAM" id="Phobius"/>
    </source>
</evidence>
<evidence type="ECO:0000313" key="3">
    <source>
        <dbReference type="EMBL" id="KAB1648274.1"/>
    </source>
</evidence>
<keyword evidence="1" id="KW-0472">Membrane</keyword>
<keyword evidence="4" id="KW-1185">Reference proteome</keyword>
<comment type="caution">
    <text evidence="3">The sequence shown here is derived from an EMBL/GenBank/DDBJ whole genome shotgun (WGS) entry which is preliminary data.</text>
</comment>
<gene>
    <name evidence="3" type="ORF">F8O04_11250</name>
</gene>
<dbReference type="InterPro" id="IPR005182">
    <property type="entry name" value="YdbS-like_PH"/>
</dbReference>
<dbReference type="OrthoDB" id="7364633at2"/>
<evidence type="ECO:0000313" key="4">
    <source>
        <dbReference type="Proteomes" id="UP000431744"/>
    </source>
</evidence>
<dbReference type="Pfam" id="PF03703">
    <property type="entry name" value="bPH_2"/>
    <property type="match status" value="1"/>
</dbReference>
<dbReference type="AlphaFoldDB" id="A0A6H9WGW9"/>
<name>A0A6H9WGW9_9MICO</name>
<organism evidence="3 4">
    <name type="scientific">Pseudoclavibacter endophyticus</name>
    <dbReference type="NCBI Taxonomy" id="1778590"/>
    <lineage>
        <taxon>Bacteria</taxon>
        <taxon>Bacillati</taxon>
        <taxon>Actinomycetota</taxon>
        <taxon>Actinomycetes</taxon>
        <taxon>Micrococcales</taxon>
        <taxon>Microbacteriaceae</taxon>
        <taxon>Pseudoclavibacter</taxon>
    </lineage>
</organism>
<feature type="transmembrane region" description="Helical" evidence="1">
    <location>
        <begin position="20"/>
        <end position="44"/>
    </location>
</feature>
<dbReference type="PANTHER" id="PTHR34473">
    <property type="entry name" value="UPF0699 TRANSMEMBRANE PROTEIN YDBS"/>
    <property type="match status" value="1"/>
</dbReference>
<dbReference type="PANTHER" id="PTHR34473:SF3">
    <property type="entry name" value="TRANSMEMBRANE PROTEIN-RELATED"/>
    <property type="match status" value="1"/>
</dbReference>